<reference evidence="3" key="1">
    <citation type="submission" date="2016-10" db="EMBL/GenBank/DDBJ databases">
        <authorList>
            <person name="de Groot N.N."/>
        </authorList>
    </citation>
    <scope>NUCLEOTIDE SEQUENCE</scope>
</reference>
<dbReference type="SUPFAM" id="SSF63411">
    <property type="entry name" value="LuxS/MPP-like metallohydrolase"/>
    <property type="match status" value="2"/>
</dbReference>
<dbReference type="EMBL" id="FPHB01000048">
    <property type="protein sequence ID" value="SFV60408.1"/>
    <property type="molecule type" value="Genomic_DNA"/>
</dbReference>
<keyword evidence="3" id="KW-0378">Hydrolase</keyword>
<dbReference type="InterPro" id="IPR011765">
    <property type="entry name" value="Pept_M16_N"/>
</dbReference>
<accession>A0A1W1C3I5</accession>
<feature type="domain" description="Peptidase M16 N-terminal" evidence="1">
    <location>
        <begin position="52"/>
        <end position="178"/>
    </location>
</feature>
<dbReference type="InterPro" id="IPR011249">
    <property type="entry name" value="Metalloenz_LuxS/M16"/>
</dbReference>
<dbReference type="Gene3D" id="3.30.830.10">
    <property type="entry name" value="Metalloenzyme, LuxS/M16 peptidase-like"/>
    <property type="match status" value="2"/>
</dbReference>
<dbReference type="GO" id="GO:0046872">
    <property type="term" value="F:metal ion binding"/>
    <property type="evidence" value="ECO:0007669"/>
    <property type="project" value="InterPro"/>
</dbReference>
<dbReference type="AlphaFoldDB" id="A0A1W1C3I5"/>
<dbReference type="Pfam" id="PF00675">
    <property type="entry name" value="Peptidase_M16"/>
    <property type="match status" value="1"/>
</dbReference>
<dbReference type="Pfam" id="PF05193">
    <property type="entry name" value="Peptidase_M16_C"/>
    <property type="match status" value="1"/>
</dbReference>
<keyword evidence="3" id="KW-0645">Protease</keyword>
<feature type="domain" description="Peptidase M16 C-terminal" evidence="2">
    <location>
        <begin position="184"/>
        <end position="358"/>
    </location>
</feature>
<organism evidence="3">
    <name type="scientific">hydrothermal vent metagenome</name>
    <dbReference type="NCBI Taxonomy" id="652676"/>
    <lineage>
        <taxon>unclassified sequences</taxon>
        <taxon>metagenomes</taxon>
        <taxon>ecological metagenomes</taxon>
    </lineage>
</organism>
<dbReference type="PANTHER" id="PTHR11851:SF225">
    <property type="entry name" value="NON-PEPTIDASE HOMOLOG YMXG"/>
    <property type="match status" value="1"/>
</dbReference>
<evidence type="ECO:0000313" key="3">
    <source>
        <dbReference type="EMBL" id="SFV60408.1"/>
    </source>
</evidence>
<evidence type="ECO:0000259" key="1">
    <source>
        <dbReference type="Pfam" id="PF00675"/>
    </source>
</evidence>
<dbReference type="InterPro" id="IPR050361">
    <property type="entry name" value="MPP/UQCRC_Complex"/>
</dbReference>
<dbReference type="GO" id="GO:0008233">
    <property type="term" value="F:peptidase activity"/>
    <property type="evidence" value="ECO:0007669"/>
    <property type="project" value="UniProtKB-KW"/>
</dbReference>
<protein>
    <submittedName>
        <fullName evidence="3">Zinc protease-like protein</fullName>
    </submittedName>
</protein>
<dbReference type="GO" id="GO:0006508">
    <property type="term" value="P:proteolysis"/>
    <property type="evidence" value="ECO:0007669"/>
    <property type="project" value="UniProtKB-KW"/>
</dbReference>
<gene>
    <name evidence="3" type="ORF">MNB_SM-7-751</name>
</gene>
<name>A0A1W1C3I5_9ZZZZ</name>
<evidence type="ECO:0000259" key="2">
    <source>
        <dbReference type="Pfam" id="PF05193"/>
    </source>
</evidence>
<proteinExistence type="predicted"/>
<dbReference type="InterPro" id="IPR007863">
    <property type="entry name" value="Peptidase_M16_C"/>
</dbReference>
<sequence>MQKILFITLLIGKVLMAATLSHIDVGDTQIPLIKEEDKRLPLINLQLIFTVSGSIEDGDKPGLARLSASILNEGTRSHGASKFAELLAADAIHLSAHAGTETFVVELSCLKEKEKEAFMRLKELLVDPNLTEETLKKIKTKTLGSLEAKEDDFDYIANKNLKKLLFKNTPLATPALGTKESIASITLEDIKNFLSNHLVRERSIVAIGGDIDQNTTLEIASVVETLPKGSKKELGYYKANENKEEMLVKKETQQAYIYFGSPYNLKYNDEDTYKARVATFILGTGGFGSRLMETIRVEHGLAYSAYARVHFNKSNSYFSGYMQTKLESQQEAIRLTKEVIEGFIKDGATKEELEQTKRFLLGSEPLRNETMNQRLNRAFMEYYKGFALGHSKEELKKIEALTLEELNQFIHSHNEIKKLSWSIVTK</sequence>
<dbReference type="PANTHER" id="PTHR11851">
    <property type="entry name" value="METALLOPROTEASE"/>
    <property type="match status" value="1"/>
</dbReference>